<sequence>MFMRNTLSFLFICRNMKCLSIKSRKIQT</sequence>
<evidence type="ECO:0000313" key="1">
    <source>
        <dbReference type="EMBL" id="EQB47262.1"/>
    </source>
</evidence>
<gene>
    <name evidence="1" type="ORF">CGLO_13613</name>
</gene>
<dbReference type="Proteomes" id="UP000015530">
    <property type="component" value="Unassembled WGS sequence"/>
</dbReference>
<proteinExistence type="predicted"/>
<name>T0JW93_COLGC</name>
<reference evidence="2" key="1">
    <citation type="journal article" date="2013" name="Mol. Plant Microbe Interact.">
        <title>Global aspects of pacC regulation of pathogenicity genes in Colletotrichum gloeosporioides as revealed by transcriptome analysis.</title>
        <authorList>
            <person name="Alkan N."/>
            <person name="Meng X."/>
            <person name="Friedlander G."/>
            <person name="Reuveni E."/>
            <person name="Sukno S."/>
            <person name="Sherman A."/>
            <person name="Thon M."/>
            <person name="Fluhr R."/>
            <person name="Prusky D."/>
        </authorList>
    </citation>
    <scope>NUCLEOTIDE SEQUENCE [LARGE SCALE GENOMIC DNA]</scope>
    <source>
        <strain evidence="2">Cg-14</strain>
    </source>
</reference>
<comment type="caution">
    <text evidence="1">The sequence shown here is derived from an EMBL/GenBank/DDBJ whole genome shotgun (WGS) entry which is preliminary data.</text>
</comment>
<accession>T0JW93</accession>
<organism evidence="1 2">
    <name type="scientific">Colletotrichum gloeosporioides (strain Cg-14)</name>
    <name type="common">Anthracnose fungus</name>
    <name type="synonym">Glomerella cingulata</name>
    <dbReference type="NCBI Taxonomy" id="1237896"/>
    <lineage>
        <taxon>Eukaryota</taxon>
        <taxon>Fungi</taxon>
        <taxon>Dikarya</taxon>
        <taxon>Ascomycota</taxon>
        <taxon>Pezizomycotina</taxon>
        <taxon>Sordariomycetes</taxon>
        <taxon>Hypocreomycetidae</taxon>
        <taxon>Glomerellales</taxon>
        <taxon>Glomerellaceae</taxon>
        <taxon>Colletotrichum</taxon>
        <taxon>Colletotrichum gloeosporioides species complex</taxon>
    </lineage>
</organism>
<dbReference type="AlphaFoldDB" id="T0JW93"/>
<protein>
    <submittedName>
        <fullName evidence="1">Uncharacterized protein</fullName>
    </submittedName>
</protein>
<dbReference type="HOGENOM" id="CLU_3413092_0_0_1"/>
<evidence type="ECO:0000313" key="2">
    <source>
        <dbReference type="Proteomes" id="UP000015530"/>
    </source>
</evidence>
<dbReference type="EMBL" id="AMYD01003031">
    <property type="protein sequence ID" value="EQB47262.1"/>
    <property type="molecule type" value="Genomic_DNA"/>
</dbReference>